<feature type="transmembrane region" description="Helical" evidence="6">
    <location>
        <begin position="192"/>
        <end position="211"/>
    </location>
</feature>
<evidence type="ECO:0000313" key="8">
    <source>
        <dbReference type="Proteomes" id="UP001300502"/>
    </source>
</evidence>
<keyword evidence="2" id="KW-0813">Transport</keyword>
<feature type="transmembrane region" description="Helical" evidence="6">
    <location>
        <begin position="375"/>
        <end position="393"/>
    </location>
</feature>
<feature type="transmembrane region" description="Helical" evidence="6">
    <location>
        <begin position="48"/>
        <end position="70"/>
    </location>
</feature>
<feature type="transmembrane region" description="Helical" evidence="6">
    <location>
        <begin position="478"/>
        <end position="500"/>
    </location>
</feature>
<comment type="subcellular location">
    <subcellularLocation>
        <location evidence="1">Membrane</location>
        <topology evidence="1">Multi-pass membrane protein</topology>
    </subcellularLocation>
</comment>
<keyword evidence="8" id="KW-1185">Reference proteome</keyword>
<evidence type="ECO:0000256" key="6">
    <source>
        <dbReference type="SAM" id="Phobius"/>
    </source>
</evidence>
<feature type="transmembrane region" description="Helical" evidence="6">
    <location>
        <begin position="399"/>
        <end position="417"/>
    </location>
</feature>
<dbReference type="PANTHER" id="PTHR11706">
    <property type="entry name" value="SOLUTE CARRIER PROTEIN FAMILY 11 MEMBER"/>
    <property type="match status" value="1"/>
</dbReference>
<accession>A0AAV9IEA9</accession>
<dbReference type="Pfam" id="PF01566">
    <property type="entry name" value="Nramp"/>
    <property type="match status" value="1"/>
</dbReference>
<evidence type="ECO:0000256" key="3">
    <source>
        <dbReference type="ARBA" id="ARBA00022692"/>
    </source>
</evidence>
<dbReference type="AlphaFoldDB" id="A0AAV9IEA9"/>
<dbReference type="InterPro" id="IPR001046">
    <property type="entry name" value="NRAMP_fam"/>
</dbReference>
<keyword evidence="5 6" id="KW-0472">Membrane</keyword>
<evidence type="ECO:0000256" key="5">
    <source>
        <dbReference type="ARBA" id="ARBA00023136"/>
    </source>
</evidence>
<evidence type="ECO:0000313" key="7">
    <source>
        <dbReference type="EMBL" id="KAK4525692.1"/>
    </source>
</evidence>
<protein>
    <submittedName>
        <fullName evidence="7">Uncharacterized protein</fullName>
    </submittedName>
</protein>
<gene>
    <name evidence="7" type="ORF">GAYE_SCF15G3601</name>
</gene>
<feature type="transmembrane region" description="Helical" evidence="6">
    <location>
        <begin position="437"/>
        <end position="458"/>
    </location>
</feature>
<dbReference type="GO" id="GO:0034755">
    <property type="term" value="P:iron ion transmembrane transport"/>
    <property type="evidence" value="ECO:0007669"/>
    <property type="project" value="TreeGrafter"/>
</dbReference>
<dbReference type="Proteomes" id="UP001300502">
    <property type="component" value="Unassembled WGS sequence"/>
</dbReference>
<dbReference type="GO" id="GO:0005384">
    <property type="term" value="F:manganese ion transmembrane transporter activity"/>
    <property type="evidence" value="ECO:0007669"/>
    <property type="project" value="TreeGrafter"/>
</dbReference>
<dbReference type="NCBIfam" id="NF037982">
    <property type="entry name" value="Nramp_1"/>
    <property type="match status" value="1"/>
</dbReference>
<dbReference type="GO" id="GO:0015086">
    <property type="term" value="F:cadmium ion transmembrane transporter activity"/>
    <property type="evidence" value="ECO:0007669"/>
    <property type="project" value="TreeGrafter"/>
</dbReference>
<name>A0AAV9IEA9_9RHOD</name>
<feature type="transmembrane region" description="Helical" evidence="6">
    <location>
        <begin position="132"/>
        <end position="153"/>
    </location>
</feature>
<feature type="transmembrane region" description="Helical" evidence="6">
    <location>
        <begin position="272"/>
        <end position="302"/>
    </location>
</feature>
<evidence type="ECO:0000256" key="1">
    <source>
        <dbReference type="ARBA" id="ARBA00004141"/>
    </source>
</evidence>
<dbReference type="GO" id="GO:0005886">
    <property type="term" value="C:plasma membrane"/>
    <property type="evidence" value="ECO:0007669"/>
    <property type="project" value="TreeGrafter"/>
</dbReference>
<keyword evidence="3 6" id="KW-0812">Transmembrane</keyword>
<reference evidence="7 8" key="1">
    <citation type="submission" date="2022-07" db="EMBL/GenBank/DDBJ databases">
        <title>Genome-wide signatures of adaptation to extreme environments.</title>
        <authorList>
            <person name="Cho C.H."/>
            <person name="Yoon H.S."/>
        </authorList>
    </citation>
    <scope>NUCLEOTIDE SEQUENCE [LARGE SCALE GENOMIC DNA]</scope>
    <source>
        <strain evidence="7 8">108.79 E11</strain>
    </source>
</reference>
<evidence type="ECO:0000256" key="2">
    <source>
        <dbReference type="ARBA" id="ARBA00022448"/>
    </source>
</evidence>
<dbReference type="EMBL" id="JANCYU010000032">
    <property type="protein sequence ID" value="KAK4525692.1"/>
    <property type="molecule type" value="Genomic_DNA"/>
</dbReference>
<feature type="transmembrane region" description="Helical" evidence="6">
    <location>
        <begin position="159"/>
        <end position="180"/>
    </location>
</feature>
<dbReference type="NCBIfam" id="TIGR01197">
    <property type="entry name" value="nramp"/>
    <property type="match status" value="1"/>
</dbReference>
<evidence type="ECO:0000256" key="4">
    <source>
        <dbReference type="ARBA" id="ARBA00022989"/>
    </source>
</evidence>
<keyword evidence="4 6" id="KW-1133">Transmembrane helix</keyword>
<comment type="caution">
    <text evidence="7">The sequence shown here is derived from an EMBL/GenBank/DDBJ whole genome shotgun (WGS) entry which is preliminary data.</text>
</comment>
<proteinExistence type="predicted"/>
<dbReference type="PRINTS" id="PR00447">
    <property type="entry name" value="NATRESASSCMP"/>
</dbReference>
<feature type="transmembrane region" description="Helical" evidence="6">
    <location>
        <begin position="90"/>
        <end position="112"/>
    </location>
</feature>
<dbReference type="PANTHER" id="PTHR11706:SF33">
    <property type="entry name" value="NATURAL RESISTANCE-ASSOCIATED MACROPHAGE PROTEIN 2"/>
    <property type="match status" value="1"/>
</dbReference>
<organism evidence="7 8">
    <name type="scientific">Galdieria yellowstonensis</name>
    <dbReference type="NCBI Taxonomy" id="3028027"/>
    <lineage>
        <taxon>Eukaryota</taxon>
        <taxon>Rhodophyta</taxon>
        <taxon>Bangiophyceae</taxon>
        <taxon>Galdieriales</taxon>
        <taxon>Galdieriaceae</taxon>
        <taxon>Galdieria</taxon>
    </lineage>
</organism>
<sequence>MIESFDSPPEVILSEGSSKVVRHLELQVESCMNQTEKKNKFRYYWKNIYSWFIGLIKFAGPGWLVCIGLIDAGNYEGDIQAGASFQYKLIWVIWWSAVIEVLFQILSIRLGLYARMDLAQACRKNYPPLARYVLWIINETSMVASDLTQVIGFSIACEILFHMPLYAGVLLSFVTTLLILSLQYWNIRYLELAVVAIMFTMCVTFFIQWSMVDTDGAEMMKGWIIPSLPSGSTLVVLAQVGCCIMPQNLFLQSSMVQTRKVESTKSELHKAYVYNVIEFILPMLLAFVANLAVISLAAVGFYKNPQIEISSSDISLSNTCQLLLTVYPEKGAGCILFGLSLLASSQSASVSGTFAGQIVIEGFIDIKMSLWLRNLLTRAITIVPALIVAILAGNQGSSLALLISSSIVSSTIPFATFPLLKFTQSSKVMGSFKNPKYVYVIMWFIAIGIAVTNMYLIVGSQGDDTLQNSLSSLSALSILGIIATILIGGLYLAALIYLIYYPVTFDSDVYQVAI</sequence>